<gene>
    <name evidence="1" type="ORF">METZ01_LOCUS386985</name>
</gene>
<feature type="non-terminal residue" evidence="1">
    <location>
        <position position="293"/>
    </location>
</feature>
<organism evidence="1">
    <name type="scientific">marine metagenome</name>
    <dbReference type="NCBI Taxonomy" id="408172"/>
    <lineage>
        <taxon>unclassified sequences</taxon>
        <taxon>metagenomes</taxon>
        <taxon>ecological metagenomes</taxon>
    </lineage>
</organism>
<dbReference type="AlphaFoldDB" id="A0A382UKB6"/>
<evidence type="ECO:0000313" key="1">
    <source>
        <dbReference type="EMBL" id="SVD34131.1"/>
    </source>
</evidence>
<sequence>KFMLRSSKGNWTEPTIMRIESQARSDALDIIGQTITGQISGATTVVLNAIVFFQGIESVSELEVDKDETYGTFEVGETVTANSNTQDVEMFFTVRSFVTTATIISGGGKYKPTDSVRITSDTGNEMAEAEVSAVSTGGVSGVVIDDVGGGYRVGDIVTFTKDSGDVNTVEDAEGFVSVVDGSILLEDTVGNDDFLILESDSVYSLEHINIILEGTDSEKANEGSYLIFNATALSGADENYRFITEETTLQLDRYGGDDDRFMLDVGAADTEGSIHRVRLNDNGGGYSKLPSVT</sequence>
<dbReference type="EMBL" id="UINC01144549">
    <property type="protein sequence ID" value="SVD34131.1"/>
    <property type="molecule type" value="Genomic_DNA"/>
</dbReference>
<proteinExistence type="predicted"/>
<name>A0A382UKB6_9ZZZZ</name>
<accession>A0A382UKB6</accession>
<reference evidence="1" key="1">
    <citation type="submission" date="2018-05" db="EMBL/GenBank/DDBJ databases">
        <authorList>
            <person name="Lanie J.A."/>
            <person name="Ng W.-L."/>
            <person name="Kazmierczak K.M."/>
            <person name="Andrzejewski T.M."/>
            <person name="Davidsen T.M."/>
            <person name="Wayne K.J."/>
            <person name="Tettelin H."/>
            <person name="Glass J.I."/>
            <person name="Rusch D."/>
            <person name="Podicherti R."/>
            <person name="Tsui H.-C.T."/>
            <person name="Winkler M.E."/>
        </authorList>
    </citation>
    <scope>NUCLEOTIDE SEQUENCE</scope>
</reference>
<protein>
    <submittedName>
        <fullName evidence="1">Uncharacterized protein</fullName>
    </submittedName>
</protein>
<feature type="non-terminal residue" evidence="1">
    <location>
        <position position="1"/>
    </location>
</feature>